<name>A0ABQ7W553_SOLTU</name>
<dbReference type="Gene3D" id="1.10.340.70">
    <property type="match status" value="1"/>
</dbReference>
<keyword evidence="2" id="KW-1185">Reference proteome</keyword>
<accession>A0ABQ7W553</accession>
<organism evidence="1 2">
    <name type="scientific">Solanum tuberosum</name>
    <name type="common">Potato</name>
    <dbReference type="NCBI Taxonomy" id="4113"/>
    <lineage>
        <taxon>Eukaryota</taxon>
        <taxon>Viridiplantae</taxon>
        <taxon>Streptophyta</taxon>
        <taxon>Embryophyta</taxon>
        <taxon>Tracheophyta</taxon>
        <taxon>Spermatophyta</taxon>
        <taxon>Magnoliopsida</taxon>
        <taxon>eudicotyledons</taxon>
        <taxon>Gunneridae</taxon>
        <taxon>Pentapetalae</taxon>
        <taxon>asterids</taxon>
        <taxon>lamiids</taxon>
        <taxon>Solanales</taxon>
        <taxon>Solanaceae</taxon>
        <taxon>Solanoideae</taxon>
        <taxon>Solaneae</taxon>
        <taxon>Solanum</taxon>
    </lineage>
</organism>
<reference evidence="1 2" key="1">
    <citation type="journal article" date="2021" name="bioRxiv">
        <title>Chromosome-scale and haplotype-resolved genome assembly of a tetraploid potato cultivar.</title>
        <authorList>
            <person name="Sun H."/>
            <person name="Jiao W.-B."/>
            <person name="Krause K."/>
            <person name="Campoy J.A."/>
            <person name="Goel M."/>
            <person name="Folz-Donahue K."/>
            <person name="Kukat C."/>
            <person name="Huettel B."/>
            <person name="Schneeberger K."/>
        </authorList>
    </citation>
    <scope>NUCLEOTIDE SEQUENCE [LARGE SCALE GENOMIC DNA]</scope>
    <source>
        <strain evidence="1">SolTubOtavaFocal</strain>
        <tissue evidence="1">Leaves</tissue>
    </source>
</reference>
<dbReference type="Proteomes" id="UP000826656">
    <property type="component" value="Unassembled WGS sequence"/>
</dbReference>
<gene>
    <name evidence="1" type="ORF">KY290_007259</name>
</gene>
<dbReference type="PANTHER" id="PTHR48475:SF1">
    <property type="entry name" value="RNASE H TYPE-1 DOMAIN-CONTAINING PROTEIN"/>
    <property type="match status" value="1"/>
</dbReference>
<dbReference type="PANTHER" id="PTHR48475">
    <property type="entry name" value="RIBONUCLEASE H"/>
    <property type="match status" value="1"/>
</dbReference>
<evidence type="ECO:0000313" key="2">
    <source>
        <dbReference type="Proteomes" id="UP000826656"/>
    </source>
</evidence>
<comment type="caution">
    <text evidence="1">The sequence shown here is derived from an EMBL/GenBank/DDBJ whole genome shotgun (WGS) entry which is preliminary data.</text>
</comment>
<proteinExistence type="predicted"/>
<protein>
    <recommendedName>
        <fullName evidence="3">Integrase zinc-binding domain-containing protein</fullName>
    </recommendedName>
</protein>
<evidence type="ECO:0000313" key="1">
    <source>
        <dbReference type="EMBL" id="KAH0775848.1"/>
    </source>
</evidence>
<evidence type="ECO:0008006" key="3">
    <source>
        <dbReference type="Google" id="ProtNLM"/>
    </source>
</evidence>
<sequence length="228" mass="26373">MKGQILADFLADHPIPDDWELTDELPDEDAMVVEVQPPWKMYFDGASHREWVGAGVIFVTSREEILPWLGDVTLQHVPRKENKKADALAALASTLTLLDQAQITICQKWIVPPDVDEESKFEHLVAVSQAEIVDWRHALIDYLCYNILLEDPKRKTEIRRRAPRFLYYKDTLYRRSFEGVLLRCLGEEEAIQAMQEAHSGVCGSHQSGPRLHFHIKRMGYYWPTMVKD</sequence>
<dbReference type="EMBL" id="JAIVGD010000003">
    <property type="protein sequence ID" value="KAH0775848.1"/>
    <property type="molecule type" value="Genomic_DNA"/>
</dbReference>